<dbReference type="Proteomes" id="UP000234748">
    <property type="component" value="Unassembled WGS sequence"/>
</dbReference>
<accession>A0A2N5MBS7</accession>
<dbReference type="EMBL" id="PGUY01000002">
    <property type="protein sequence ID" value="PLT31822.1"/>
    <property type="molecule type" value="Genomic_DNA"/>
</dbReference>
<keyword evidence="1" id="KW-1133">Transmembrane helix</keyword>
<evidence type="ECO:0000313" key="3">
    <source>
        <dbReference type="Proteomes" id="UP000234748"/>
    </source>
</evidence>
<dbReference type="AlphaFoldDB" id="A0A2N5MBS7"/>
<organism evidence="2 3">
    <name type="scientific">Peribacillus deserti</name>
    <dbReference type="NCBI Taxonomy" id="673318"/>
    <lineage>
        <taxon>Bacteria</taxon>
        <taxon>Bacillati</taxon>
        <taxon>Bacillota</taxon>
        <taxon>Bacilli</taxon>
        <taxon>Bacillales</taxon>
        <taxon>Bacillaceae</taxon>
        <taxon>Peribacillus</taxon>
    </lineage>
</organism>
<reference evidence="2 3" key="1">
    <citation type="submission" date="2017-11" db="EMBL/GenBank/DDBJ databases">
        <title>Comparitive Functional Genomics of Dry Heat Resistant strains isolated from the Viking Spacecraft.</title>
        <authorList>
            <person name="Seuylemezian A."/>
            <person name="Cooper K."/>
            <person name="Vaishampayan P."/>
        </authorList>
    </citation>
    <scope>NUCLEOTIDE SEQUENCE [LARGE SCALE GENOMIC DNA]</scope>
    <source>
        <strain evidence="2 3">V1-29</strain>
    </source>
</reference>
<evidence type="ECO:0000256" key="1">
    <source>
        <dbReference type="SAM" id="Phobius"/>
    </source>
</evidence>
<evidence type="ECO:0000313" key="2">
    <source>
        <dbReference type="EMBL" id="PLT31822.1"/>
    </source>
</evidence>
<name>A0A2N5MBS7_9BACI</name>
<keyword evidence="1" id="KW-0812">Transmembrane</keyword>
<keyword evidence="1" id="KW-0472">Membrane</keyword>
<proteinExistence type="predicted"/>
<feature type="transmembrane region" description="Helical" evidence="1">
    <location>
        <begin position="6"/>
        <end position="25"/>
    </location>
</feature>
<keyword evidence="3" id="KW-1185">Reference proteome</keyword>
<sequence length="63" mass="7382">MLQILNILFLVFVSLCFSVIFYYSFIEPKWRRSPKFQSAAYSLRKIKLLKIILKGCGFSEKSA</sequence>
<comment type="caution">
    <text evidence="2">The sequence shown here is derived from an EMBL/GenBank/DDBJ whole genome shotgun (WGS) entry which is preliminary data.</text>
</comment>
<gene>
    <name evidence="2" type="ORF">CUU66_01300</name>
</gene>
<protein>
    <submittedName>
        <fullName evidence="2">Uncharacterized protein</fullName>
    </submittedName>
</protein>